<reference evidence="1" key="1">
    <citation type="submission" date="2015-10" db="EMBL/GenBank/DDBJ databases">
        <authorList>
            <person name="Gilbert D.G."/>
        </authorList>
    </citation>
    <scope>NUCLEOTIDE SEQUENCE</scope>
    <source>
        <strain evidence="1">Phyl III-seqv23</strain>
    </source>
</reference>
<sequence>MNGALSRSHVLRSPVFACRPQVPAGIASLPDVPGEHLPSSRTVLEEWTGRAKRIPSLKLKTNSKRYMVHAPEPGGNGKARKSHGFSLKVSIMTTFKERLCLGTGSMLGRPGDGRTLTGMIKQC</sequence>
<proteinExistence type="predicted"/>
<gene>
    <name evidence="1" type="ORF">RUN39_v1_250005</name>
</gene>
<organism evidence="1">
    <name type="scientific">Ralstonia solanacearum</name>
    <name type="common">Pseudomonas solanacearum</name>
    <dbReference type="NCBI Taxonomy" id="305"/>
    <lineage>
        <taxon>Bacteria</taxon>
        <taxon>Pseudomonadati</taxon>
        <taxon>Pseudomonadota</taxon>
        <taxon>Betaproteobacteria</taxon>
        <taxon>Burkholderiales</taxon>
        <taxon>Burkholderiaceae</taxon>
        <taxon>Ralstonia</taxon>
        <taxon>Ralstonia solanacearum species complex</taxon>
    </lineage>
</organism>
<dbReference type="AlphaFoldDB" id="A0A0S4TQN2"/>
<protein>
    <submittedName>
        <fullName evidence="1">Uncharacterized protein</fullName>
    </submittedName>
</protein>
<dbReference type="EMBL" id="LN899819">
    <property type="protein sequence ID" value="CUV11837.1"/>
    <property type="molecule type" value="Genomic_DNA"/>
</dbReference>
<accession>A0A0S4TQN2</accession>
<evidence type="ECO:0000313" key="1">
    <source>
        <dbReference type="EMBL" id="CUV11837.1"/>
    </source>
</evidence>
<name>A0A0S4TQN2_RALSL</name>